<feature type="domain" description="GGDEF" evidence="3">
    <location>
        <begin position="369"/>
        <end position="502"/>
    </location>
</feature>
<dbReference type="CDD" id="cd01948">
    <property type="entry name" value="EAL"/>
    <property type="match status" value="1"/>
</dbReference>
<proteinExistence type="predicted"/>
<dbReference type="SUPFAM" id="SSF141868">
    <property type="entry name" value="EAL domain-like"/>
    <property type="match status" value="1"/>
</dbReference>
<dbReference type="EMBL" id="LOSJ02000002">
    <property type="protein sequence ID" value="PNM56981.1"/>
    <property type="molecule type" value="Genomic_DNA"/>
</dbReference>
<dbReference type="InterPro" id="IPR043128">
    <property type="entry name" value="Rev_trsase/Diguanyl_cyclase"/>
</dbReference>
<dbReference type="PANTHER" id="PTHR44757">
    <property type="entry name" value="DIGUANYLATE CYCLASE DGCP"/>
    <property type="match status" value="1"/>
</dbReference>
<dbReference type="Proteomes" id="UP000053748">
    <property type="component" value="Unassembled WGS sequence"/>
</dbReference>
<gene>
    <name evidence="4" type="ORF">AL544_013270</name>
</gene>
<dbReference type="NCBIfam" id="TIGR00229">
    <property type="entry name" value="sensory_box"/>
    <property type="match status" value="1"/>
</dbReference>
<keyword evidence="5" id="KW-1185">Reference proteome</keyword>
<evidence type="ECO:0000313" key="4">
    <source>
        <dbReference type="EMBL" id="PNM56981.1"/>
    </source>
</evidence>
<dbReference type="STRING" id="674.VM_00340"/>
<dbReference type="PROSITE" id="PS50887">
    <property type="entry name" value="GGDEF"/>
    <property type="match status" value="1"/>
</dbReference>
<dbReference type="InterPro" id="IPR029787">
    <property type="entry name" value="Nucleotide_cyclase"/>
</dbReference>
<dbReference type="Pfam" id="PF00563">
    <property type="entry name" value="EAL"/>
    <property type="match status" value="1"/>
</dbReference>
<dbReference type="SUPFAM" id="SSF55785">
    <property type="entry name" value="PYP-like sensor domain (PAS domain)"/>
    <property type="match status" value="2"/>
</dbReference>
<name>A0A2J9UZQ6_VIBMI</name>
<dbReference type="SUPFAM" id="SSF55073">
    <property type="entry name" value="Nucleotide cyclase"/>
    <property type="match status" value="1"/>
</dbReference>
<accession>A0A2J9UZQ6</accession>
<dbReference type="SMART" id="SM00091">
    <property type="entry name" value="PAS"/>
    <property type="match status" value="2"/>
</dbReference>
<dbReference type="InterPro" id="IPR035965">
    <property type="entry name" value="PAS-like_dom_sf"/>
</dbReference>
<dbReference type="InterPro" id="IPR000160">
    <property type="entry name" value="GGDEF_dom"/>
</dbReference>
<protein>
    <submittedName>
        <fullName evidence="4">Bifunctional diguanylate cyclase/phosphodiesterase</fullName>
    </submittedName>
</protein>
<dbReference type="Gene3D" id="3.30.70.270">
    <property type="match status" value="1"/>
</dbReference>
<reference evidence="4" key="1">
    <citation type="submission" date="2017-12" db="EMBL/GenBank/DDBJ databases">
        <title>FDA dAtabase for Regulatory Grade micrObial Sequences (FDA-ARGOS): Supporting development and validation of Infectious Disease Dx tests.</title>
        <authorList>
            <person name="Hoffmann M."/>
            <person name="Allard M."/>
            <person name="Evans P."/>
            <person name="Brown E."/>
            <person name="Tallon L.J."/>
            <person name="Sadzewicz L."/>
            <person name="Sengamalay N."/>
            <person name="Ott S."/>
            <person name="Godinez A."/>
            <person name="Nagaraj S."/>
            <person name="Vavikolanu K."/>
            <person name="Aluvathingal J."/>
            <person name="Nadendla S."/>
            <person name="Hobson J."/>
            <person name="Sichtig H."/>
        </authorList>
    </citation>
    <scope>NUCLEOTIDE SEQUENCE [LARGE SCALE GENOMIC DNA]</scope>
    <source>
        <strain evidence="4">FDAARGOS_113</strain>
    </source>
</reference>
<organism evidence="4 5">
    <name type="scientific">Vibrio mimicus</name>
    <dbReference type="NCBI Taxonomy" id="674"/>
    <lineage>
        <taxon>Bacteria</taxon>
        <taxon>Pseudomonadati</taxon>
        <taxon>Pseudomonadota</taxon>
        <taxon>Gammaproteobacteria</taxon>
        <taxon>Vibrionales</taxon>
        <taxon>Vibrionaceae</taxon>
        <taxon>Vibrio</taxon>
    </lineage>
</organism>
<dbReference type="PROSITE" id="PS50883">
    <property type="entry name" value="EAL"/>
    <property type="match status" value="1"/>
</dbReference>
<dbReference type="Gene3D" id="3.20.20.450">
    <property type="entry name" value="EAL domain"/>
    <property type="match status" value="1"/>
</dbReference>
<dbReference type="PANTHER" id="PTHR44757:SF4">
    <property type="entry name" value="DIGUANYLATE CYCLASE DGCE-RELATED"/>
    <property type="match status" value="1"/>
</dbReference>
<dbReference type="OrthoDB" id="9816034at2"/>
<dbReference type="Gene3D" id="3.30.450.20">
    <property type="entry name" value="PAS domain"/>
    <property type="match status" value="2"/>
</dbReference>
<sequence length="769" mass="87870">MESVLSSLRTFCIKYGKPLMLGLGFCTFEVIAQEQILPISAAELMHKTAGQFQWNSEQVGSTVLWIVLITTILGLCMTVVRQHHYTQRLRNNQKLLESIFDQSTHYIGIFDLEGRLISCNGKLQHLLYRHGESLLRPIWQHKGWEDSAVEHIQNYFAESLPQTRLFNAEIWHPDYGAIVLECQFKPMPTREESQILLEAQDITWRKITEDKLFQREAGLRHYYDQQPVMMLTLDERNHIQQINQFAEQLLGYPADAMLGHHIRDFYQDDEALTPRQMLLLPSRNASSVWRREVCYRHHSGEAVWVRENIRPLVETGTLLIVGEDISETRQLADQLAYQARYDLLTHTLNRNQFELELAKALKETESQLRTHAMLYLDLDQLKVLNDTAGHDAGDGAIQFCASMLEEVLPFKATLARMGGDEFSVLLRDCTERDAELVAQNIIHALSEVPFVWEHIRFNLTCSIGIRMIDHTATSPQMVHAQADTACHAAKEEGRNRFNLYRQDDADLRRRQLEMECVNLVHDALANERIELFAQRIVPLNQPDLQLHFEVLVRIKNAAGEYVSPGIFVPASERYNLAHRLDRQIVEQTLSWLEVRPEVVDKLGRVSINLSGNSIGNPDFVAFLLDRLGNSHIPCSKVCFEITETAAMRNLNQAIAVLSQLKGLGCVLALDDFGSGLSSFGYLQKLPVDIVKIDGIFVCDMDQNEMDRLMVRSIHELTKQMGKTTVAEFVENEQILQALQLIGVDYAQGYLFSRPQPIADLVAEQLKEKA</sequence>
<dbReference type="PROSITE" id="PS50112">
    <property type="entry name" value="PAS"/>
    <property type="match status" value="1"/>
</dbReference>
<dbReference type="InterPro" id="IPR000014">
    <property type="entry name" value="PAS"/>
</dbReference>
<comment type="caution">
    <text evidence="4">The sequence shown here is derived from an EMBL/GenBank/DDBJ whole genome shotgun (WGS) entry which is preliminary data.</text>
</comment>
<dbReference type="CDD" id="cd00130">
    <property type="entry name" value="PAS"/>
    <property type="match status" value="1"/>
</dbReference>
<evidence type="ECO:0000313" key="5">
    <source>
        <dbReference type="Proteomes" id="UP000053748"/>
    </source>
</evidence>
<dbReference type="SMART" id="SM00052">
    <property type="entry name" value="EAL"/>
    <property type="match status" value="1"/>
</dbReference>
<dbReference type="Pfam" id="PF00990">
    <property type="entry name" value="GGDEF"/>
    <property type="match status" value="1"/>
</dbReference>
<dbReference type="AlphaFoldDB" id="A0A2J9UZQ6"/>
<dbReference type="InterPro" id="IPR035919">
    <property type="entry name" value="EAL_sf"/>
</dbReference>
<feature type="domain" description="PAS" evidence="1">
    <location>
        <begin position="215"/>
        <end position="270"/>
    </location>
</feature>
<evidence type="ECO:0000259" key="1">
    <source>
        <dbReference type="PROSITE" id="PS50112"/>
    </source>
</evidence>
<dbReference type="CDD" id="cd01949">
    <property type="entry name" value="GGDEF"/>
    <property type="match status" value="1"/>
</dbReference>
<dbReference type="SMART" id="SM00267">
    <property type="entry name" value="GGDEF"/>
    <property type="match status" value="1"/>
</dbReference>
<dbReference type="Pfam" id="PF13426">
    <property type="entry name" value="PAS_9"/>
    <property type="match status" value="1"/>
</dbReference>
<feature type="domain" description="EAL" evidence="2">
    <location>
        <begin position="513"/>
        <end position="768"/>
    </location>
</feature>
<evidence type="ECO:0000259" key="2">
    <source>
        <dbReference type="PROSITE" id="PS50883"/>
    </source>
</evidence>
<evidence type="ECO:0000259" key="3">
    <source>
        <dbReference type="PROSITE" id="PS50887"/>
    </source>
</evidence>
<dbReference type="InterPro" id="IPR052155">
    <property type="entry name" value="Biofilm_reg_signaling"/>
</dbReference>
<dbReference type="NCBIfam" id="TIGR00254">
    <property type="entry name" value="GGDEF"/>
    <property type="match status" value="1"/>
</dbReference>
<dbReference type="InterPro" id="IPR001633">
    <property type="entry name" value="EAL_dom"/>
</dbReference>